<proteinExistence type="predicted"/>
<comment type="pathway">
    <text evidence="1">Purine metabolism; ppGpp biosynthesis; ppGpp from GTP: step 1/2.</text>
</comment>
<reference evidence="4 5" key="1">
    <citation type="journal article" date="2003" name="Proc. Natl. Acad. Sci. U.S.A.">
        <title>The genome sequence of Clostridium tetani, the causative agent of tetanus disease.</title>
        <authorList>
            <person name="Brueggemann H."/>
            <person name="Baumer S."/>
            <person name="Fricke W.F."/>
            <person name="Wiezer A."/>
            <person name="Liesegang H."/>
            <person name="Decker I."/>
            <person name="Herzberg C."/>
            <person name="Martinez-Arias R."/>
            <person name="Merkl R."/>
            <person name="Henne A."/>
            <person name="Gottschalk G."/>
        </authorList>
    </citation>
    <scope>NUCLEOTIDE SEQUENCE [LARGE SCALE GENOMIC DNA]</scope>
    <source>
        <strain evidence="5">Massachusetts / E88</strain>
    </source>
</reference>
<feature type="domain" description="RelA/SpoT" evidence="3">
    <location>
        <begin position="66"/>
        <end position="202"/>
    </location>
</feature>
<dbReference type="Proteomes" id="UP000001412">
    <property type="component" value="Chromosome"/>
</dbReference>
<name>Q898M4_CLOTE</name>
<evidence type="ECO:0000259" key="3">
    <source>
        <dbReference type="SMART" id="SM00954"/>
    </source>
</evidence>
<organism evidence="4 5">
    <name type="scientific">Clostridium tetani (strain Massachusetts / E88)</name>
    <dbReference type="NCBI Taxonomy" id="212717"/>
    <lineage>
        <taxon>Bacteria</taxon>
        <taxon>Bacillati</taxon>
        <taxon>Bacillota</taxon>
        <taxon>Clostridia</taxon>
        <taxon>Eubacteriales</taxon>
        <taxon>Clostridiaceae</taxon>
        <taxon>Clostridium</taxon>
    </lineage>
</organism>
<feature type="coiled-coil region" evidence="2">
    <location>
        <begin position="25"/>
        <end position="52"/>
    </location>
</feature>
<dbReference type="GO" id="GO:0015970">
    <property type="term" value="P:guanosine tetraphosphate biosynthetic process"/>
    <property type="evidence" value="ECO:0007669"/>
    <property type="project" value="UniProtKB-UniPathway"/>
</dbReference>
<accession>Q898M4</accession>
<keyword evidence="5" id="KW-1185">Reference proteome</keyword>
<dbReference type="Gene3D" id="3.30.460.10">
    <property type="entry name" value="Beta Polymerase, domain 2"/>
    <property type="match status" value="1"/>
</dbReference>
<evidence type="ECO:0000313" key="5">
    <source>
        <dbReference type="Proteomes" id="UP000001412"/>
    </source>
</evidence>
<dbReference type="PANTHER" id="PTHR41773">
    <property type="entry name" value="GTP PYROPHOSPHATASE-RELATED"/>
    <property type="match status" value="1"/>
</dbReference>
<dbReference type="InterPro" id="IPR007685">
    <property type="entry name" value="RelA_SpoT"/>
</dbReference>
<dbReference type="KEGG" id="ctc:CTC_00421"/>
<evidence type="ECO:0000256" key="1">
    <source>
        <dbReference type="ARBA" id="ARBA00004976"/>
    </source>
</evidence>
<dbReference type="Pfam" id="PF04607">
    <property type="entry name" value="RelA_SpoT"/>
    <property type="match status" value="1"/>
</dbReference>
<dbReference type="PANTHER" id="PTHR41773:SF1">
    <property type="entry name" value="RELA_SPOT DOMAIN-CONTAINING PROTEIN"/>
    <property type="match status" value="1"/>
</dbReference>
<dbReference type="InterPro" id="IPR043519">
    <property type="entry name" value="NT_sf"/>
</dbReference>
<dbReference type="AlphaFoldDB" id="Q898M4"/>
<evidence type="ECO:0000313" key="4">
    <source>
        <dbReference type="EMBL" id="AAO35055.1"/>
    </source>
</evidence>
<dbReference type="SMART" id="SM00954">
    <property type="entry name" value="RelA_SpoT"/>
    <property type="match status" value="1"/>
</dbReference>
<dbReference type="UniPathway" id="UPA00908">
    <property type="reaction ID" value="UER00884"/>
</dbReference>
<dbReference type="EMBL" id="AE015927">
    <property type="protein sequence ID" value="AAO35055.1"/>
    <property type="molecule type" value="Genomic_DNA"/>
</dbReference>
<sequence>MKINILAYVGKIRRKFMELRMFHFIDKSLAHLRDLEEDLENVCKEIEVYFEETLEGENGGFLNVNSRVKSPKSLKEKIIRNNYYKKYESSEELFENLSDLIGIRIECRFIEDENNIYEKIKKNFHEKDEDGYYYNKINENIKLELTGEQPQQQRNGFEIFRIDGFYEYGERKFNFELQIKSLVNIFWGEIEHKVIYKNNNYMLEDSFFRNIMGSIKKNLSMIDNQLLLIYKQVNQLNTIDPTIRKSQLEMMMAKIIYDIFSTKMRNHMGLIVDFRRSCDVIMKYIFRTNNAENLEDYNQTLLKTLSRLNEIGKNEMDFTKKIEFERHICIEDEFCGIIGNVMLNSINDDFQWNLFFKMLFEIELGNNAEDFEDFIAYFKGRFYNNKSFAKLHFLFEEDQVENIVNSIMKELANCFVEIDSISFIYEENIENINGVIDNIIKIIFANVNSFEEWEKSKDIYLDFFRFKVFSVFDYKVGVENVKGFIERVKNSSGRIQVSEGILKYIDKLELLSEITARDALQLIKLSNINENSLIK</sequence>
<dbReference type="SUPFAM" id="SSF81301">
    <property type="entry name" value="Nucleotidyltransferase"/>
    <property type="match status" value="1"/>
</dbReference>
<dbReference type="STRING" id="212717.CTC_00421"/>
<dbReference type="HOGENOM" id="CLU_610740_0_0_9"/>
<protein>
    <submittedName>
        <fullName evidence="4">Conserved protein</fullName>
    </submittedName>
</protein>
<keyword evidence="2" id="KW-0175">Coiled coil</keyword>
<gene>
    <name evidence="4" type="ordered locus">CTC_00421</name>
</gene>
<evidence type="ECO:0000256" key="2">
    <source>
        <dbReference type="SAM" id="Coils"/>
    </source>
</evidence>